<keyword evidence="3" id="KW-1185">Reference proteome</keyword>
<reference evidence="2 3" key="1">
    <citation type="journal article" date="2020" name="Nature">
        <title>Six reference-quality genomes reveal evolution of bat adaptations.</title>
        <authorList>
            <person name="Jebb D."/>
            <person name="Huang Z."/>
            <person name="Pippel M."/>
            <person name="Hughes G.M."/>
            <person name="Lavrichenko K."/>
            <person name="Devanna P."/>
            <person name="Winkler S."/>
            <person name="Jermiin L.S."/>
            <person name="Skirmuntt E.C."/>
            <person name="Katzourakis A."/>
            <person name="Burkitt-Gray L."/>
            <person name="Ray D.A."/>
            <person name="Sullivan K.A.M."/>
            <person name="Roscito J.G."/>
            <person name="Kirilenko B.M."/>
            <person name="Davalos L.M."/>
            <person name="Corthals A.P."/>
            <person name="Power M.L."/>
            <person name="Jones G."/>
            <person name="Ransome R.D."/>
            <person name="Dechmann D.K.N."/>
            <person name="Locatelli A.G."/>
            <person name="Puechmaille S.J."/>
            <person name="Fedrigo O."/>
            <person name="Jarvis E.D."/>
            <person name="Hiller M."/>
            <person name="Vernes S.C."/>
            <person name="Myers E.W."/>
            <person name="Teeling E.C."/>
        </authorList>
    </citation>
    <scope>NUCLEOTIDE SEQUENCE [LARGE SCALE GENOMIC DNA]</scope>
    <source>
        <strain evidence="2">MRouAeg1</strain>
        <tissue evidence="2">Muscle</tissue>
    </source>
</reference>
<evidence type="ECO:0000256" key="1">
    <source>
        <dbReference type="SAM" id="MobiDB-lite"/>
    </source>
</evidence>
<feature type="compositionally biased region" description="Basic and acidic residues" evidence="1">
    <location>
        <begin position="132"/>
        <end position="155"/>
    </location>
</feature>
<organism evidence="2 3">
    <name type="scientific">Rousettus aegyptiacus</name>
    <name type="common">Egyptian fruit bat</name>
    <name type="synonym">Pteropus aegyptiacus</name>
    <dbReference type="NCBI Taxonomy" id="9407"/>
    <lineage>
        <taxon>Eukaryota</taxon>
        <taxon>Metazoa</taxon>
        <taxon>Chordata</taxon>
        <taxon>Craniata</taxon>
        <taxon>Vertebrata</taxon>
        <taxon>Euteleostomi</taxon>
        <taxon>Mammalia</taxon>
        <taxon>Eutheria</taxon>
        <taxon>Laurasiatheria</taxon>
        <taxon>Chiroptera</taxon>
        <taxon>Yinpterochiroptera</taxon>
        <taxon>Pteropodoidea</taxon>
        <taxon>Pteropodidae</taxon>
        <taxon>Rousettinae</taxon>
        <taxon>Rousettus</taxon>
    </lineage>
</organism>
<evidence type="ECO:0000313" key="2">
    <source>
        <dbReference type="EMBL" id="KAF6435806.1"/>
    </source>
</evidence>
<name>A0A7J8EKD7_ROUAE</name>
<feature type="region of interest" description="Disordered" evidence="1">
    <location>
        <begin position="64"/>
        <end position="155"/>
    </location>
</feature>
<comment type="caution">
    <text evidence="2">The sequence shown here is derived from an EMBL/GenBank/DDBJ whole genome shotgun (WGS) entry which is preliminary data.</text>
</comment>
<sequence length="155" mass="16946">MWRGNSCGLANAIAKREAESGAWPCPHPPSTQRTPAPTISSQSYHNQALGKFVQGEFAQLVLKHTTASTEDRHGDIKARQQKPGDSTKGRKTATYISDLSQSTPPPPNRAESEGNRKTLHLSTGAVTGTQDCFRDSDLHFPSHPFKRVEPWDPGT</sequence>
<proteinExistence type="predicted"/>
<dbReference type="AlphaFoldDB" id="A0A7J8EKD7"/>
<gene>
    <name evidence="2" type="ORF">HJG63_012530</name>
</gene>
<feature type="compositionally biased region" description="Basic and acidic residues" evidence="1">
    <location>
        <begin position="69"/>
        <end position="78"/>
    </location>
</feature>
<feature type="compositionally biased region" description="Polar residues" evidence="1">
    <location>
        <begin position="30"/>
        <end position="43"/>
    </location>
</feature>
<protein>
    <submittedName>
        <fullName evidence="2">Uncharacterized protein</fullName>
    </submittedName>
</protein>
<dbReference type="EMBL" id="JACASE010000009">
    <property type="protein sequence ID" value="KAF6435806.1"/>
    <property type="molecule type" value="Genomic_DNA"/>
</dbReference>
<dbReference type="Proteomes" id="UP000593571">
    <property type="component" value="Unassembled WGS sequence"/>
</dbReference>
<evidence type="ECO:0000313" key="3">
    <source>
        <dbReference type="Proteomes" id="UP000593571"/>
    </source>
</evidence>
<feature type="compositionally biased region" description="Polar residues" evidence="1">
    <location>
        <begin position="120"/>
        <end position="130"/>
    </location>
</feature>
<accession>A0A7J8EKD7</accession>
<feature type="region of interest" description="Disordered" evidence="1">
    <location>
        <begin position="18"/>
        <end position="43"/>
    </location>
</feature>